<dbReference type="EMBL" id="GU474868">
    <property type="protein sequence ID" value="ADI17548.1"/>
    <property type="molecule type" value="Genomic_DNA"/>
</dbReference>
<protein>
    <submittedName>
        <fullName evidence="1">Uncharacterized protein</fullName>
    </submittedName>
</protein>
<evidence type="ECO:0000313" key="1">
    <source>
        <dbReference type="EMBL" id="ADI17548.1"/>
    </source>
</evidence>
<accession>E0XT07</accession>
<reference evidence="1" key="1">
    <citation type="journal article" date="2011" name="Environ. Microbiol.">
        <title>Time-series analyses of Monterey Bay coastal microbial picoplankton using a 'genome proxy' microarray.</title>
        <authorList>
            <person name="Rich V.I."/>
            <person name="Pham V.D."/>
            <person name="Eppley J."/>
            <person name="Shi Y."/>
            <person name="DeLong E.F."/>
        </authorList>
    </citation>
    <scope>NUCLEOTIDE SEQUENCE</scope>
</reference>
<sequence>MPRSCRSRNFWLPNGTVPPRGHRDISGIRLEAPAIEIGSLTKRNQPARF</sequence>
<organism evidence="1">
    <name type="scientific">uncultured alpha proteobacterium HF0130_06E21</name>
    <dbReference type="NCBI Taxonomy" id="710808"/>
    <lineage>
        <taxon>Bacteria</taxon>
        <taxon>Pseudomonadati</taxon>
        <taxon>Pseudomonadota</taxon>
        <taxon>Alphaproteobacteria</taxon>
        <taxon>environmental samples</taxon>
    </lineage>
</organism>
<proteinExistence type="predicted"/>
<dbReference type="AlphaFoldDB" id="E0XT07"/>
<name>E0XT07_9PROT</name>